<feature type="region of interest" description="Disordered" evidence="1">
    <location>
        <begin position="1"/>
        <end position="35"/>
    </location>
</feature>
<protein>
    <submittedName>
        <fullName evidence="2">Uncharacterized protein</fullName>
    </submittedName>
</protein>
<proteinExistence type="predicted"/>
<reference evidence="2 3" key="1">
    <citation type="journal article" date="2016" name="Nat. Commun.">
        <title>Extremotolerant tardigrade genome and improved radiotolerance of human cultured cells by tardigrade-unique protein.</title>
        <authorList>
            <person name="Hashimoto T."/>
            <person name="Horikawa D.D."/>
            <person name="Saito Y."/>
            <person name="Kuwahara H."/>
            <person name="Kozuka-Hata H."/>
            <person name="Shin-I T."/>
            <person name="Minakuchi Y."/>
            <person name="Ohishi K."/>
            <person name="Motoyama A."/>
            <person name="Aizu T."/>
            <person name="Enomoto A."/>
            <person name="Kondo K."/>
            <person name="Tanaka S."/>
            <person name="Hara Y."/>
            <person name="Koshikawa S."/>
            <person name="Sagara H."/>
            <person name="Miura T."/>
            <person name="Yokobori S."/>
            <person name="Miyagawa K."/>
            <person name="Suzuki Y."/>
            <person name="Kubo T."/>
            <person name="Oyama M."/>
            <person name="Kohara Y."/>
            <person name="Fujiyama A."/>
            <person name="Arakawa K."/>
            <person name="Katayama T."/>
            <person name="Toyoda A."/>
            <person name="Kunieda T."/>
        </authorList>
    </citation>
    <scope>NUCLEOTIDE SEQUENCE [LARGE SCALE GENOMIC DNA]</scope>
    <source>
        <strain evidence="2 3">YOKOZUNA-1</strain>
    </source>
</reference>
<evidence type="ECO:0000313" key="2">
    <source>
        <dbReference type="EMBL" id="GAU89446.1"/>
    </source>
</evidence>
<accession>A0A1D1UIB2</accession>
<gene>
    <name evidence="2" type="primary">RvY_01995-1</name>
    <name evidence="2" type="synonym">RvY_01995.1</name>
    <name evidence="2" type="ORF">RvY_01995</name>
</gene>
<name>A0A1D1UIB2_RAMVA</name>
<comment type="caution">
    <text evidence="2">The sequence shown here is derived from an EMBL/GenBank/DDBJ whole genome shotgun (WGS) entry which is preliminary data.</text>
</comment>
<dbReference type="Proteomes" id="UP000186922">
    <property type="component" value="Unassembled WGS sequence"/>
</dbReference>
<dbReference type="EMBL" id="BDGG01000001">
    <property type="protein sequence ID" value="GAU89446.1"/>
    <property type="molecule type" value="Genomic_DNA"/>
</dbReference>
<evidence type="ECO:0000313" key="3">
    <source>
        <dbReference type="Proteomes" id="UP000186922"/>
    </source>
</evidence>
<keyword evidence="3" id="KW-1185">Reference proteome</keyword>
<dbReference type="AlphaFoldDB" id="A0A1D1UIB2"/>
<organism evidence="2 3">
    <name type="scientific">Ramazzottius varieornatus</name>
    <name type="common">Water bear</name>
    <name type="synonym">Tardigrade</name>
    <dbReference type="NCBI Taxonomy" id="947166"/>
    <lineage>
        <taxon>Eukaryota</taxon>
        <taxon>Metazoa</taxon>
        <taxon>Ecdysozoa</taxon>
        <taxon>Tardigrada</taxon>
        <taxon>Eutardigrada</taxon>
        <taxon>Parachela</taxon>
        <taxon>Hypsibioidea</taxon>
        <taxon>Ramazzottiidae</taxon>
        <taxon>Ramazzottius</taxon>
    </lineage>
</organism>
<feature type="compositionally biased region" description="Acidic residues" evidence="1">
    <location>
        <begin position="1"/>
        <end position="33"/>
    </location>
</feature>
<sequence length="148" mass="16669">MSQIDEESDEDTGDTDDGMDVDGYQEEDKEEMDVDIHVEPQDFTQAADAIEKARESGVLQAGPQNQYGFYDFDRGDNFVDCSANPKVYGDEEYGRTSPIEGDCPEFVEGELKEVTLDLIRRSRMVEGKGKFAFFNEEKNEGVTAVLNR</sequence>
<evidence type="ECO:0000256" key="1">
    <source>
        <dbReference type="SAM" id="MobiDB-lite"/>
    </source>
</evidence>